<evidence type="ECO:0000313" key="4">
    <source>
        <dbReference type="Proteomes" id="UP001501204"/>
    </source>
</evidence>
<evidence type="ECO:0000313" key="3">
    <source>
        <dbReference type="EMBL" id="GAA1764656.1"/>
    </source>
</evidence>
<feature type="region of interest" description="Disordered" evidence="1">
    <location>
        <begin position="104"/>
        <end position="137"/>
    </location>
</feature>
<dbReference type="Proteomes" id="UP001501204">
    <property type="component" value="Unassembled WGS sequence"/>
</dbReference>
<dbReference type="Gene3D" id="3.30.40.10">
    <property type="entry name" value="Zinc/RING finger domain, C3HC4 (zinc finger)"/>
    <property type="match status" value="1"/>
</dbReference>
<feature type="domain" description="UBP-type" evidence="2">
    <location>
        <begin position="13"/>
        <end position="121"/>
    </location>
</feature>
<dbReference type="InterPro" id="IPR013083">
    <property type="entry name" value="Znf_RING/FYVE/PHD"/>
</dbReference>
<dbReference type="SUPFAM" id="SSF57850">
    <property type="entry name" value="RING/U-box"/>
    <property type="match status" value="1"/>
</dbReference>
<name>A0ABN2KS32_9MICC</name>
<reference evidence="3 4" key="1">
    <citation type="journal article" date="2019" name="Int. J. Syst. Evol. Microbiol.">
        <title>The Global Catalogue of Microorganisms (GCM) 10K type strain sequencing project: providing services to taxonomists for standard genome sequencing and annotation.</title>
        <authorList>
            <consortium name="The Broad Institute Genomics Platform"/>
            <consortium name="The Broad Institute Genome Sequencing Center for Infectious Disease"/>
            <person name="Wu L."/>
            <person name="Ma J."/>
        </authorList>
    </citation>
    <scope>NUCLEOTIDE SEQUENCE [LARGE SCALE GENOMIC DNA]</scope>
    <source>
        <strain evidence="3 4">JCM 14735</strain>
    </source>
</reference>
<dbReference type="Pfam" id="PF02148">
    <property type="entry name" value="zf-UBP"/>
    <property type="match status" value="1"/>
</dbReference>
<accession>A0ABN2KS32</accession>
<dbReference type="InterPro" id="IPR001607">
    <property type="entry name" value="Znf_UBP"/>
</dbReference>
<feature type="compositionally biased region" description="Basic and acidic residues" evidence="1">
    <location>
        <begin position="1"/>
        <end position="19"/>
    </location>
</feature>
<proteinExistence type="predicted"/>
<keyword evidence="4" id="KW-1185">Reference proteome</keyword>
<dbReference type="EMBL" id="BAAAOA010000029">
    <property type="protein sequence ID" value="GAA1764656.1"/>
    <property type="molecule type" value="Genomic_DNA"/>
</dbReference>
<feature type="region of interest" description="Disordered" evidence="1">
    <location>
        <begin position="1"/>
        <end position="31"/>
    </location>
</feature>
<evidence type="ECO:0000256" key="1">
    <source>
        <dbReference type="SAM" id="MobiDB-lite"/>
    </source>
</evidence>
<sequence length="137" mass="15059">MNGDDKNRDGKNRDGKNVDRTGGMTGDIDEAVPPSGTGCAECLAAGGWWVHLRRCARCGHIGCCDTSPAQHATAHYRETGHRYVRSFEPGESWYWDYAAGSFARGPDLTPPQHRPEDQPVPGPAGAVPADWRRYVHR</sequence>
<gene>
    <name evidence="3" type="ORF">GCM10009767_24180</name>
</gene>
<dbReference type="PROSITE" id="PS50271">
    <property type="entry name" value="ZF_UBP"/>
    <property type="match status" value="1"/>
</dbReference>
<organism evidence="3 4">
    <name type="scientific">Kocuria aegyptia</name>
    <dbReference type="NCBI Taxonomy" id="330943"/>
    <lineage>
        <taxon>Bacteria</taxon>
        <taxon>Bacillati</taxon>
        <taxon>Actinomycetota</taxon>
        <taxon>Actinomycetes</taxon>
        <taxon>Micrococcales</taxon>
        <taxon>Micrococcaceae</taxon>
        <taxon>Kocuria</taxon>
    </lineage>
</organism>
<evidence type="ECO:0000259" key="2">
    <source>
        <dbReference type="PROSITE" id="PS50271"/>
    </source>
</evidence>
<comment type="caution">
    <text evidence="3">The sequence shown here is derived from an EMBL/GenBank/DDBJ whole genome shotgun (WGS) entry which is preliminary data.</text>
</comment>
<protein>
    <submittedName>
        <fullName evidence="3">UBP-type zinc finger domain-containing protein</fullName>
    </submittedName>
</protein>